<feature type="region of interest" description="Disordered" evidence="1">
    <location>
        <begin position="387"/>
        <end position="418"/>
    </location>
</feature>
<evidence type="ECO:0000256" key="1">
    <source>
        <dbReference type="SAM" id="MobiDB-lite"/>
    </source>
</evidence>
<comment type="caution">
    <text evidence="2">The sequence shown here is derived from an EMBL/GenBank/DDBJ whole genome shotgun (WGS) entry which is preliminary data.</text>
</comment>
<gene>
    <name evidence="2" type="ORF">G6011_11781</name>
</gene>
<protein>
    <submittedName>
        <fullName evidence="2">Uncharacterized protein</fullName>
    </submittedName>
</protein>
<dbReference type="Proteomes" id="UP001199106">
    <property type="component" value="Unassembled WGS sequence"/>
</dbReference>
<sequence length="418" mass="47232">MSAPKAYATALRNAKSSRRRRPVSTSRDLTVFEHRFFAVMPEAIARDLMNTMRSILTLGGRKQRLLDMRKQRIKDLLEELGSNEAIRVYNEFATAHGQVEERLTFKLPLVEELEVGKEEVTESEDPDDDSDYHSAQEDLNEEEIVAHDTTQKEAEVEVSVGPDIEMEDILPETAQVSAMHDASSETVPSPSAPTPKPPQQTPVGVACERHIDGRCTVVAIQNPEAFPLMSIQEVQAEYYPFTRIVDMQVHRDEIDHVTQVTATLVKGPVDHLIINDPRIITLLGLRQSPYATICLQLDSRIDSTYQIHIQSGQRPRSPNAWIVGELISAWHAYLYWLDSRRTANPKAPPTAAEARLLAPRIGRRAGDVWREIDTVWGFEQGSGGRGFRENRTTYLGEDPSYGGDHGDRERRSRRSMWV</sequence>
<organism evidence="2 3">
    <name type="scientific">Alternaria panax</name>
    <dbReference type="NCBI Taxonomy" id="48097"/>
    <lineage>
        <taxon>Eukaryota</taxon>
        <taxon>Fungi</taxon>
        <taxon>Dikarya</taxon>
        <taxon>Ascomycota</taxon>
        <taxon>Pezizomycotina</taxon>
        <taxon>Dothideomycetes</taxon>
        <taxon>Pleosporomycetidae</taxon>
        <taxon>Pleosporales</taxon>
        <taxon>Pleosporineae</taxon>
        <taxon>Pleosporaceae</taxon>
        <taxon>Alternaria</taxon>
        <taxon>Alternaria sect. Panax</taxon>
    </lineage>
</organism>
<dbReference type="EMBL" id="JAANER010000013">
    <property type="protein sequence ID" value="KAG9184951.1"/>
    <property type="molecule type" value="Genomic_DNA"/>
</dbReference>
<evidence type="ECO:0000313" key="3">
    <source>
        <dbReference type="Proteomes" id="UP001199106"/>
    </source>
</evidence>
<feature type="compositionally biased region" description="Acidic residues" evidence="1">
    <location>
        <begin position="121"/>
        <end position="130"/>
    </location>
</feature>
<reference evidence="2" key="1">
    <citation type="submission" date="2021-07" db="EMBL/GenBank/DDBJ databases">
        <title>Genome Resource of American Ginseng Black Spot Pathogen Alternaria panax.</title>
        <authorList>
            <person name="Qiu C."/>
            <person name="Wang W."/>
            <person name="Liu Z."/>
        </authorList>
    </citation>
    <scope>NUCLEOTIDE SEQUENCE</scope>
    <source>
        <strain evidence="2">BNCC115425</strain>
    </source>
</reference>
<feature type="region of interest" description="Disordered" evidence="1">
    <location>
        <begin position="177"/>
        <end position="203"/>
    </location>
</feature>
<accession>A0AAD4F8R6</accession>
<dbReference type="AlphaFoldDB" id="A0AAD4F8R6"/>
<proteinExistence type="predicted"/>
<evidence type="ECO:0000313" key="2">
    <source>
        <dbReference type="EMBL" id="KAG9184951.1"/>
    </source>
</evidence>
<keyword evidence="3" id="KW-1185">Reference proteome</keyword>
<feature type="compositionally biased region" description="Pro residues" evidence="1">
    <location>
        <begin position="190"/>
        <end position="200"/>
    </location>
</feature>
<feature type="region of interest" description="Disordered" evidence="1">
    <location>
        <begin position="116"/>
        <end position="135"/>
    </location>
</feature>
<name>A0AAD4F8R6_9PLEO</name>